<evidence type="ECO:0000313" key="2">
    <source>
        <dbReference type="EMBL" id="KAE8037805.1"/>
    </source>
</evidence>
<name>A0A660KR75_9ROSI</name>
<dbReference type="Proteomes" id="UP000327013">
    <property type="component" value="Chromosome 4"/>
</dbReference>
<dbReference type="EMBL" id="CM017324">
    <property type="protein sequence ID" value="KAE8037805.1"/>
    <property type="molecule type" value="Genomic_DNA"/>
</dbReference>
<dbReference type="AlphaFoldDB" id="A0A660KR75"/>
<reference evidence="2 3" key="1">
    <citation type="submission" date="2019-06" db="EMBL/GenBank/DDBJ databases">
        <title>A chromosomal-level reference genome of Carpinus fangiana (Coryloideae, Betulaceae).</title>
        <authorList>
            <person name="Yang X."/>
            <person name="Wang Z."/>
            <person name="Zhang L."/>
            <person name="Hao G."/>
            <person name="Liu J."/>
            <person name="Yang Y."/>
        </authorList>
    </citation>
    <scope>NUCLEOTIDE SEQUENCE [LARGE SCALE GENOMIC DNA]</scope>
    <source>
        <strain evidence="2">Cfa_2016G</strain>
        <tissue evidence="2">Leaf</tissue>
    </source>
</reference>
<sequence length="127" mass="14335">MDQRPAGQVFQGLVGASAMADAVAMEQQRQGAEENDSGRVRAPEEATPSTLPRTQGRVRFGLAGHSLLHGPGRVRLQGMGFLGRFELLKMFLWLFRNFRKIKGIVDFDYTERIGWWFYEEGEGMEGK</sequence>
<keyword evidence="3" id="KW-1185">Reference proteome</keyword>
<evidence type="ECO:0000313" key="3">
    <source>
        <dbReference type="Proteomes" id="UP000327013"/>
    </source>
</evidence>
<protein>
    <submittedName>
        <fullName evidence="2">Uncharacterized protein</fullName>
    </submittedName>
</protein>
<feature type="region of interest" description="Disordered" evidence="1">
    <location>
        <begin position="24"/>
        <end position="54"/>
    </location>
</feature>
<gene>
    <name evidence="2" type="ORF">FH972_010362</name>
</gene>
<evidence type="ECO:0000256" key="1">
    <source>
        <dbReference type="SAM" id="MobiDB-lite"/>
    </source>
</evidence>
<accession>A0A660KR75</accession>
<proteinExistence type="predicted"/>
<organism evidence="2 3">
    <name type="scientific">Carpinus fangiana</name>
    <dbReference type="NCBI Taxonomy" id="176857"/>
    <lineage>
        <taxon>Eukaryota</taxon>
        <taxon>Viridiplantae</taxon>
        <taxon>Streptophyta</taxon>
        <taxon>Embryophyta</taxon>
        <taxon>Tracheophyta</taxon>
        <taxon>Spermatophyta</taxon>
        <taxon>Magnoliopsida</taxon>
        <taxon>eudicotyledons</taxon>
        <taxon>Gunneridae</taxon>
        <taxon>Pentapetalae</taxon>
        <taxon>rosids</taxon>
        <taxon>fabids</taxon>
        <taxon>Fagales</taxon>
        <taxon>Betulaceae</taxon>
        <taxon>Carpinus</taxon>
    </lineage>
</organism>